<evidence type="ECO:0000313" key="3">
    <source>
        <dbReference type="Proteomes" id="UP000030651"/>
    </source>
</evidence>
<dbReference type="STRING" id="1229662.W3XH18"/>
<dbReference type="OrthoDB" id="4062651at2759"/>
<dbReference type="KEGG" id="pfy:PFICI_03350"/>
<proteinExistence type="predicted"/>
<dbReference type="HOGENOM" id="CLU_647422_0_0_1"/>
<dbReference type="PANTHER" id="PTHR33112">
    <property type="entry name" value="DOMAIN PROTEIN, PUTATIVE-RELATED"/>
    <property type="match status" value="1"/>
</dbReference>
<reference evidence="3" key="1">
    <citation type="journal article" date="2015" name="BMC Genomics">
        <title>Genomic and transcriptomic analysis of the endophytic fungus Pestalotiopsis fici reveals its lifestyle and high potential for synthesis of natural products.</title>
        <authorList>
            <person name="Wang X."/>
            <person name="Zhang X."/>
            <person name="Liu L."/>
            <person name="Xiang M."/>
            <person name="Wang W."/>
            <person name="Sun X."/>
            <person name="Che Y."/>
            <person name="Guo L."/>
            <person name="Liu G."/>
            <person name="Guo L."/>
            <person name="Wang C."/>
            <person name="Yin W.B."/>
            <person name="Stadler M."/>
            <person name="Zhang X."/>
            <person name="Liu X."/>
        </authorList>
    </citation>
    <scope>NUCLEOTIDE SEQUENCE [LARGE SCALE GENOMIC DNA]</scope>
    <source>
        <strain evidence="3">W106-1 / CGMCC3.15140</strain>
    </source>
</reference>
<evidence type="ECO:0000259" key="1">
    <source>
        <dbReference type="Pfam" id="PF06985"/>
    </source>
</evidence>
<sequence length="424" mass="47007">MLHKAWESEPITKVIRVERYESFIQINGQEQMLSIYGSPALKNEIDQSIQIGYPSLSAPNSDAYFEILRQWLTHCDKNHGCVCPKPKSSGSSTALHPLPTRVIEVGKTGDERARLHETSPNDKGDWIALSHQWGTGKRFRTMTENFESHINGISCASLPATFHDAVKVTRALGCPYLWIDLICIVQEGSRSDFHVEAKNMEQVFSGAYCVLASSRDPGHDAGFLQARTPKATLSLQKTGQTAPLYITEPIGDFHGNVLEGSLNQRGWVLQEHALARRTIYFTHHQTYFECGDGVRYETMTRLTSLTRIEFPPGQIVPSWSRMALGGGIDYIGPPFGRVVWNKLRSPWSSDLEGSADDLQTKDSSNDNSLVSEARDYGASIAGQGKGEIIFDIPGDAASLHTKCVVLGVSHGRFPELKPKLYSDL</sequence>
<dbReference type="InParanoid" id="W3XH18"/>
<organism evidence="2 3">
    <name type="scientific">Pestalotiopsis fici (strain W106-1 / CGMCC3.15140)</name>
    <dbReference type="NCBI Taxonomy" id="1229662"/>
    <lineage>
        <taxon>Eukaryota</taxon>
        <taxon>Fungi</taxon>
        <taxon>Dikarya</taxon>
        <taxon>Ascomycota</taxon>
        <taxon>Pezizomycotina</taxon>
        <taxon>Sordariomycetes</taxon>
        <taxon>Xylariomycetidae</taxon>
        <taxon>Amphisphaeriales</taxon>
        <taxon>Sporocadaceae</taxon>
        <taxon>Pestalotiopsis</taxon>
    </lineage>
</organism>
<evidence type="ECO:0000313" key="2">
    <source>
        <dbReference type="EMBL" id="ETS85325.1"/>
    </source>
</evidence>
<keyword evidence="3" id="KW-1185">Reference proteome</keyword>
<dbReference type="AlphaFoldDB" id="W3XH18"/>
<dbReference type="RefSeq" id="XP_007830122.1">
    <property type="nucleotide sequence ID" value="XM_007831931.1"/>
</dbReference>
<accession>W3XH18</accession>
<dbReference type="Pfam" id="PF06985">
    <property type="entry name" value="HET"/>
    <property type="match status" value="1"/>
</dbReference>
<dbReference type="InterPro" id="IPR010730">
    <property type="entry name" value="HET"/>
</dbReference>
<protein>
    <recommendedName>
        <fullName evidence="1">Heterokaryon incompatibility domain-containing protein</fullName>
    </recommendedName>
</protein>
<dbReference type="GeneID" id="19268363"/>
<feature type="domain" description="Heterokaryon incompatibility" evidence="1">
    <location>
        <begin position="126"/>
        <end position="271"/>
    </location>
</feature>
<dbReference type="eggNOG" id="KOG0593">
    <property type="taxonomic scope" value="Eukaryota"/>
</dbReference>
<dbReference type="EMBL" id="KI912110">
    <property type="protein sequence ID" value="ETS85325.1"/>
    <property type="molecule type" value="Genomic_DNA"/>
</dbReference>
<name>W3XH18_PESFW</name>
<dbReference type="PANTHER" id="PTHR33112:SF10">
    <property type="entry name" value="TOL"/>
    <property type="match status" value="1"/>
</dbReference>
<dbReference type="Proteomes" id="UP000030651">
    <property type="component" value="Unassembled WGS sequence"/>
</dbReference>
<gene>
    <name evidence="2" type="ORF">PFICI_03350</name>
</gene>